<evidence type="ECO:0000256" key="1">
    <source>
        <dbReference type="ARBA" id="ARBA00023015"/>
    </source>
</evidence>
<dbReference type="InterPro" id="IPR051232">
    <property type="entry name" value="ARID/SWI1_ChromRemod"/>
</dbReference>
<proteinExistence type="predicted"/>
<feature type="region of interest" description="Disordered" evidence="4">
    <location>
        <begin position="500"/>
        <end position="530"/>
    </location>
</feature>
<feature type="compositionally biased region" description="Low complexity" evidence="4">
    <location>
        <begin position="109"/>
        <end position="129"/>
    </location>
</feature>
<sequence>MSWINEAAVPNHNGNGFAHISDPSAVAGVMMDPSSFMGNPAQFNPQFANPQQMAISNGPIRGASPAFANAMYQTNSVIPSKRARPREDSIGQSPRQAPGMLPTSRAETPQQSFPGFQQPGMQQQPSGQPSPYPHLQGNGSANATPSPIMSNQMRPNVPQRVSTSSPHPHPFSPAAQQFPQNSPIPSEHGGTPQPFMPQNNFAQGFNQQFPPAQSPARPSPTPNAMGGMMPQGMPAQGQMPPQMAQMAGGQMPGMPNQMGGGPMQQNMMLPQQMGQPQNMDQQRLMYQIQLQQQAQAQAQRTMQMGRQGMIPMQPTPNNPQAHAYAQAQAQVQHRNMLQRQGVPNGQLPPGAMRPQPGGPPQQQAMNRMGNEQFIKTLQHFMSSKGLPLDINPVVEGRPISLFNLFSIVLYKMNGYRAVTQSNGWGQVSLLLQMPPQQFPTAHQQLRAIYERNLLKYEDLWTTQQKMRQQAMGPQQMMGGPPAKGIAQGQMMQPGQQPQFQQGQMQSPVKPQGPGQMGLNGYPGMHTPQHQRNSLSRSVQATPTAEEFSLQSPSVGKIGSVSLPGSAHPENQGMPDEIAASVKFQGHFTGNPDEYMPSSREHTSYGGLDVSLAKVGEDLQKAKIDLPLAIDLGNVDIHALTKSIQSGIHGEVRLALDHLALISSNDVHFFAPTHGIPVPQIELKYCPELLEALVECAEDQLDQLVENCEEASNEVLLSPYEDVVRACRIDSLALRKVPAPGSLAHDLDRSVDRLICITTILRNLSWRDENQKFLADEMVVDFLCVVIRYLGTREMLLRTHANTLDLMKDVVTLLSNLASSVVISGREQAFCLLQFLLAFAPTPGPTMTNGKLYLSPYEPSLHCYLPHAVDSLAKLLARDEPNRRYYRAILASDAAVNGSPPCELLTKTFALAISPIPPAIPAKDRDSRLPPLVEVRKPLLMQGLLAADILADLAPGFETGVARCWLASATGFAQNLLSIVPNLTRQYEEQSYRAASTRGPHAGLHSKKDGELVYISTMAVNLLRRLSEKARDPSNPEDSGIPPEVLPSKDLVLGALQMRAQEWGKENGMLADLVTFAGLAD</sequence>
<dbReference type="CDD" id="cd16871">
    <property type="entry name" value="ARID_Swi1p-like"/>
    <property type="match status" value="1"/>
</dbReference>
<keyword evidence="1" id="KW-0805">Transcription regulation</keyword>
<dbReference type="AlphaFoldDB" id="A0AAV9HY50"/>
<dbReference type="Gene3D" id="1.10.150.60">
    <property type="entry name" value="ARID DNA-binding domain"/>
    <property type="match status" value="1"/>
</dbReference>
<dbReference type="Proteomes" id="UP001321749">
    <property type="component" value="Unassembled WGS sequence"/>
</dbReference>
<evidence type="ECO:0000256" key="3">
    <source>
        <dbReference type="ARBA" id="ARBA00023242"/>
    </source>
</evidence>
<dbReference type="SUPFAM" id="SSF46774">
    <property type="entry name" value="ARID-like"/>
    <property type="match status" value="1"/>
</dbReference>
<feature type="compositionally biased region" description="Low complexity" evidence="4">
    <location>
        <begin position="348"/>
        <end position="364"/>
    </location>
</feature>
<dbReference type="InterPro" id="IPR036431">
    <property type="entry name" value="ARID_dom_sf"/>
</dbReference>
<dbReference type="GO" id="GO:0000976">
    <property type="term" value="F:transcription cis-regulatory region binding"/>
    <property type="evidence" value="ECO:0007669"/>
    <property type="project" value="TreeGrafter"/>
</dbReference>
<feature type="region of interest" description="Disordered" evidence="4">
    <location>
        <begin position="340"/>
        <end position="364"/>
    </location>
</feature>
<evidence type="ECO:0000313" key="6">
    <source>
        <dbReference type="EMBL" id="KAK4464437.1"/>
    </source>
</evidence>
<dbReference type="PANTHER" id="PTHR13964:SF27">
    <property type="entry name" value="HAT-TRICK, ISOFORM D"/>
    <property type="match status" value="1"/>
</dbReference>
<evidence type="ECO:0000256" key="2">
    <source>
        <dbReference type="ARBA" id="ARBA00023163"/>
    </source>
</evidence>
<comment type="caution">
    <text evidence="6">The sequence shown here is derived from an EMBL/GenBank/DDBJ whole genome shotgun (WGS) entry which is preliminary data.</text>
</comment>
<reference evidence="6" key="2">
    <citation type="submission" date="2023-06" db="EMBL/GenBank/DDBJ databases">
        <authorList>
            <consortium name="Lawrence Berkeley National Laboratory"/>
            <person name="Mondo S.J."/>
            <person name="Hensen N."/>
            <person name="Bonometti L."/>
            <person name="Westerberg I."/>
            <person name="Brannstrom I.O."/>
            <person name="Guillou S."/>
            <person name="Cros-Aarteil S."/>
            <person name="Calhoun S."/>
            <person name="Haridas S."/>
            <person name="Kuo A."/>
            <person name="Pangilinan J."/>
            <person name="Riley R."/>
            <person name="Labutti K."/>
            <person name="Andreopoulos B."/>
            <person name="Lipzen A."/>
            <person name="Chen C."/>
            <person name="Yanf M."/>
            <person name="Daum C."/>
            <person name="Ng V."/>
            <person name="Clum A."/>
            <person name="Steindorff A."/>
            <person name="Ohm R."/>
            <person name="Martin F."/>
            <person name="Silar P."/>
            <person name="Natvig D."/>
            <person name="Lalanne C."/>
            <person name="Gautier V."/>
            <person name="Ament-Velasquez S.L."/>
            <person name="Kruys A."/>
            <person name="Hutchinson M.I."/>
            <person name="Powell A.J."/>
            <person name="Barry K."/>
            <person name="Miller A.N."/>
            <person name="Grigoriev I.V."/>
            <person name="Debuchy R."/>
            <person name="Gladieux P."/>
            <person name="Thoren M.H."/>
            <person name="Johannesson H."/>
        </authorList>
    </citation>
    <scope>NUCLEOTIDE SEQUENCE</scope>
    <source>
        <strain evidence="6">PSN324</strain>
    </source>
</reference>
<keyword evidence="3" id="KW-0539">Nucleus</keyword>
<evidence type="ECO:0000313" key="7">
    <source>
        <dbReference type="Proteomes" id="UP001321749"/>
    </source>
</evidence>
<accession>A0AAV9HY50</accession>
<dbReference type="InterPro" id="IPR001606">
    <property type="entry name" value="ARID_dom"/>
</dbReference>
<feature type="domain" description="ARID" evidence="5">
    <location>
        <begin position="367"/>
        <end position="461"/>
    </location>
</feature>
<name>A0AAV9HY50_9PEZI</name>
<feature type="region of interest" description="Disordered" evidence="4">
    <location>
        <begin position="77"/>
        <end position="248"/>
    </location>
</feature>
<evidence type="ECO:0000256" key="4">
    <source>
        <dbReference type="SAM" id="MobiDB-lite"/>
    </source>
</evidence>
<dbReference type="PANTHER" id="PTHR13964">
    <property type="entry name" value="RBP-RELATED"/>
    <property type="match status" value="1"/>
</dbReference>
<dbReference type="SMART" id="SM00501">
    <property type="entry name" value="BRIGHT"/>
    <property type="match status" value="1"/>
</dbReference>
<feature type="compositionally biased region" description="Low complexity" evidence="4">
    <location>
        <begin position="222"/>
        <end position="248"/>
    </location>
</feature>
<dbReference type="GO" id="GO:0006357">
    <property type="term" value="P:regulation of transcription by RNA polymerase II"/>
    <property type="evidence" value="ECO:0007669"/>
    <property type="project" value="TreeGrafter"/>
</dbReference>
<dbReference type="GO" id="GO:0016514">
    <property type="term" value="C:SWI/SNF complex"/>
    <property type="evidence" value="ECO:0007669"/>
    <property type="project" value="TreeGrafter"/>
</dbReference>
<organism evidence="6 7">
    <name type="scientific">Cladorrhinum samala</name>
    <dbReference type="NCBI Taxonomy" id="585594"/>
    <lineage>
        <taxon>Eukaryota</taxon>
        <taxon>Fungi</taxon>
        <taxon>Dikarya</taxon>
        <taxon>Ascomycota</taxon>
        <taxon>Pezizomycotina</taxon>
        <taxon>Sordariomycetes</taxon>
        <taxon>Sordariomycetidae</taxon>
        <taxon>Sordariales</taxon>
        <taxon>Podosporaceae</taxon>
        <taxon>Cladorrhinum</taxon>
    </lineage>
</organism>
<dbReference type="SMART" id="SM01014">
    <property type="entry name" value="ARID"/>
    <property type="match status" value="1"/>
</dbReference>
<feature type="compositionally biased region" description="Polar residues" evidence="4">
    <location>
        <begin position="174"/>
        <end position="184"/>
    </location>
</feature>
<dbReference type="EMBL" id="MU864948">
    <property type="protein sequence ID" value="KAK4464437.1"/>
    <property type="molecule type" value="Genomic_DNA"/>
</dbReference>
<keyword evidence="2" id="KW-0804">Transcription</keyword>
<feature type="compositionally biased region" description="Low complexity" evidence="4">
    <location>
        <begin position="197"/>
        <end position="211"/>
    </location>
</feature>
<protein>
    <recommendedName>
        <fullName evidence="5">ARID domain-containing protein</fullName>
    </recommendedName>
</protein>
<evidence type="ECO:0000259" key="5">
    <source>
        <dbReference type="PROSITE" id="PS51011"/>
    </source>
</evidence>
<reference evidence="6" key="1">
    <citation type="journal article" date="2023" name="Mol. Phylogenet. Evol.">
        <title>Genome-scale phylogeny and comparative genomics of the fungal order Sordariales.</title>
        <authorList>
            <person name="Hensen N."/>
            <person name="Bonometti L."/>
            <person name="Westerberg I."/>
            <person name="Brannstrom I.O."/>
            <person name="Guillou S."/>
            <person name="Cros-Aarteil S."/>
            <person name="Calhoun S."/>
            <person name="Haridas S."/>
            <person name="Kuo A."/>
            <person name="Mondo S."/>
            <person name="Pangilinan J."/>
            <person name="Riley R."/>
            <person name="LaButti K."/>
            <person name="Andreopoulos B."/>
            <person name="Lipzen A."/>
            <person name="Chen C."/>
            <person name="Yan M."/>
            <person name="Daum C."/>
            <person name="Ng V."/>
            <person name="Clum A."/>
            <person name="Steindorff A."/>
            <person name="Ohm R.A."/>
            <person name="Martin F."/>
            <person name="Silar P."/>
            <person name="Natvig D.O."/>
            <person name="Lalanne C."/>
            <person name="Gautier V."/>
            <person name="Ament-Velasquez S.L."/>
            <person name="Kruys A."/>
            <person name="Hutchinson M.I."/>
            <person name="Powell A.J."/>
            <person name="Barry K."/>
            <person name="Miller A.N."/>
            <person name="Grigoriev I.V."/>
            <person name="Debuchy R."/>
            <person name="Gladieux P."/>
            <person name="Hiltunen Thoren M."/>
            <person name="Johannesson H."/>
        </authorList>
    </citation>
    <scope>NUCLEOTIDE SEQUENCE</scope>
    <source>
        <strain evidence="6">PSN324</strain>
    </source>
</reference>
<dbReference type="Pfam" id="PF01388">
    <property type="entry name" value="ARID"/>
    <property type="match status" value="1"/>
</dbReference>
<keyword evidence="7" id="KW-1185">Reference proteome</keyword>
<gene>
    <name evidence="6" type="ORF">QBC42DRAFT_45954</name>
</gene>
<dbReference type="PROSITE" id="PS51011">
    <property type="entry name" value="ARID"/>
    <property type="match status" value="1"/>
</dbReference>
<feature type="compositionally biased region" description="Polar residues" evidence="4">
    <location>
        <begin position="137"/>
        <end position="154"/>
    </location>
</feature>